<evidence type="ECO:0000256" key="2">
    <source>
        <dbReference type="ARBA" id="ARBA00012587"/>
    </source>
</evidence>
<evidence type="ECO:0000256" key="5">
    <source>
        <dbReference type="ARBA" id="ARBA00030918"/>
    </source>
</evidence>
<dbReference type="CDD" id="cd14485">
    <property type="entry name" value="mltA_like_LT_A"/>
    <property type="match status" value="1"/>
</dbReference>
<name>A0A1T4W825_9BACT</name>
<dbReference type="Gene3D" id="2.40.40.10">
    <property type="entry name" value="RlpA-like domain"/>
    <property type="match status" value="1"/>
</dbReference>
<keyword evidence="9" id="KW-1185">Reference proteome</keyword>
<keyword evidence="3" id="KW-0456">Lyase</keyword>
<evidence type="ECO:0000256" key="4">
    <source>
        <dbReference type="ARBA" id="ARBA00023316"/>
    </source>
</evidence>
<dbReference type="PANTHER" id="PTHR30124">
    <property type="entry name" value="MEMBRANE-BOUND LYTIC MUREIN TRANSGLYCOSYLASE A"/>
    <property type="match status" value="1"/>
</dbReference>
<dbReference type="InterPro" id="IPR005300">
    <property type="entry name" value="MltA_B"/>
</dbReference>
<evidence type="ECO:0000313" key="8">
    <source>
        <dbReference type="EMBL" id="SKA72841.1"/>
    </source>
</evidence>
<gene>
    <name evidence="8" type="ORF">SAMN02745702_01716</name>
</gene>
<dbReference type="InterPro" id="IPR010611">
    <property type="entry name" value="3D_dom"/>
</dbReference>
<dbReference type="EC" id="4.2.2.n1" evidence="2"/>
<dbReference type="Proteomes" id="UP000189733">
    <property type="component" value="Unassembled WGS sequence"/>
</dbReference>
<dbReference type="GO" id="GO:0008933">
    <property type="term" value="F:peptidoglycan lytic transglycosylase activity"/>
    <property type="evidence" value="ECO:0007669"/>
    <property type="project" value="TreeGrafter"/>
</dbReference>
<evidence type="ECO:0000313" key="9">
    <source>
        <dbReference type="Proteomes" id="UP000189733"/>
    </source>
</evidence>
<dbReference type="SMART" id="SM00925">
    <property type="entry name" value="MltA"/>
    <property type="match status" value="1"/>
</dbReference>
<dbReference type="Pfam" id="PF03562">
    <property type="entry name" value="MltA"/>
    <property type="match status" value="1"/>
</dbReference>
<dbReference type="GO" id="GO:0009254">
    <property type="term" value="P:peptidoglycan turnover"/>
    <property type="evidence" value="ECO:0007669"/>
    <property type="project" value="InterPro"/>
</dbReference>
<dbReference type="PROSITE" id="PS51257">
    <property type="entry name" value="PROKAR_LIPOPROTEIN"/>
    <property type="match status" value="1"/>
</dbReference>
<keyword evidence="6" id="KW-0732">Signal</keyword>
<evidence type="ECO:0000259" key="7">
    <source>
        <dbReference type="SMART" id="SM00925"/>
    </source>
</evidence>
<feature type="signal peptide" evidence="6">
    <location>
        <begin position="1"/>
        <end position="20"/>
    </location>
</feature>
<dbReference type="EMBL" id="FUYA01000005">
    <property type="protein sequence ID" value="SKA72841.1"/>
    <property type="molecule type" value="Genomic_DNA"/>
</dbReference>
<dbReference type="RefSeq" id="WP_078685004.1">
    <property type="nucleotide sequence ID" value="NZ_FUYA01000005.1"/>
</dbReference>
<accession>A0A1T4W825</accession>
<dbReference type="PIRSF" id="PIRSF019422">
    <property type="entry name" value="MltA"/>
    <property type="match status" value="1"/>
</dbReference>
<proteinExistence type="predicted"/>
<protein>
    <recommendedName>
        <fullName evidence="2">peptidoglycan lytic exotransglycosylase</fullName>
        <ecNumber evidence="2">4.2.2.n1</ecNumber>
    </recommendedName>
    <alternativeName>
        <fullName evidence="5">Murein hydrolase A</fullName>
    </alternativeName>
</protein>
<dbReference type="GO" id="GO:0009253">
    <property type="term" value="P:peptidoglycan catabolic process"/>
    <property type="evidence" value="ECO:0007669"/>
    <property type="project" value="TreeGrafter"/>
</dbReference>
<dbReference type="CDD" id="cd14668">
    <property type="entry name" value="mlta_B"/>
    <property type="match status" value="1"/>
</dbReference>
<dbReference type="GO" id="GO:0004553">
    <property type="term" value="F:hydrolase activity, hydrolyzing O-glycosyl compounds"/>
    <property type="evidence" value="ECO:0007669"/>
    <property type="project" value="InterPro"/>
</dbReference>
<dbReference type="GO" id="GO:0019867">
    <property type="term" value="C:outer membrane"/>
    <property type="evidence" value="ECO:0007669"/>
    <property type="project" value="InterPro"/>
</dbReference>
<keyword evidence="4" id="KW-0961">Cell wall biogenesis/degradation</keyword>
<feature type="domain" description="Lytic transglycosylase MltA" evidence="7">
    <location>
        <begin position="133"/>
        <end position="291"/>
    </location>
</feature>
<dbReference type="GO" id="GO:0071555">
    <property type="term" value="P:cell wall organization"/>
    <property type="evidence" value="ECO:0007669"/>
    <property type="project" value="UniProtKB-KW"/>
</dbReference>
<evidence type="ECO:0000256" key="1">
    <source>
        <dbReference type="ARBA" id="ARBA00001420"/>
    </source>
</evidence>
<comment type="catalytic activity">
    <reaction evidence="1">
        <text>Exolytic cleavage of the (1-&gt;4)-beta-glycosidic linkage between N-acetylmuramic acid (MurNAc) and N-acetylglucosamine (GlcNAc) residues in peptidoglycan, from either the reducing or the non-reducing ends of the peptidoglycan chains, with concomitant formation of a 1,6-anhydrobond in the MurNAc residue.</text>
        <dbReference type="EC" id="4.2.2.n1"/>
    </reaction>
</comment>
<organism evidence="8 9">
    <name type="scientific">Desulfobaculum bizertense DSM 18034</name>
    <dbReference type="NCBI Taxonomy" id="1121442"/>
    <lineage>
        <taxon>Bacteria</taxon>
        <taxon>Pseudomonadati</taxon>
        <taxon>Thermodesulfobacteriota</taxon>
        <taxon>Desulfovibrionia</taxon>
        <taxon>Desulfovibrionales</taxon>
        <taxon>Desulfovibrionaceae</taxon>
        <taxon>Desulfobaculum</taxon>
    </lineage>
</organism>
<dbReference type="SUPFAM" id="SSF50685">
    <property type="entry name" value="Barwin-like endoglucanases"/>
    <property type="match status" value="1"/>
</dbReference>
<evidence type="ECO:0000256" key="3">
    <source>
        <dbReference type="ARBA" id="ARBA00023239"/>
    </source>
</evidence>
<evidence type="ECO:0000256" key="6">
    <source>
        <dbReference type="SAM" id="SignalP"/>
    </source>
</evidence>
<sequence length="394" mass="43564">MFRTLWLIVLTGVLFASGCAAPKKQPPLTLVEAPQDAGKLVKQLHPAGQHLSSWTDMQGAVDQSLAFVSVKPQARVALQNGAVRLTYGDLRETLVELKQVLPQLDRNPRLLKERFTWLRLTGGALMTGYYAPYIEASPKRTPEYRYPLYGVPQDLQTMDLAKYHPRWKGQKLVYRIENGEPVPYYSREEIDYEAKLRGRGLELAWAKDSVDVFFLQIQGSGLLKYPDGSMHHILYAGKNGRQYVSLGKVLIRRGLLDPKAVSMKSIREYLAAHPDEIPDLLSTNPSYVFFRVGDNGPYGAMGKLLTPRVSMATDPKVFPLGAVMAFDAKLPPEAPGAAPGEVTGIGLAQDTGGAIKGARLDWFCGSGTNVEYFAGHIKSPASVYMLVSKEVLKR</sequence>
<dbReference type="InterPro" id="IPR036908">
    <property type="entry name" value="RlpA-like_sf"/>
</dbReference>
<dbReference type="Pfam" id="PF06725">
    <property type="entry name" value="3D"/>
    <property type="match status" value="1"/>
</dbReference>
<reference evidence="8 9" key="1">
    <citation type="submission" date="2017-02" db="EMBL/GenBank/DDBJ databases">
        <authorList>
            <person name="Peterson S.W."/>
        </authorList>
    </citation>
    <scope>NUCLEOTIDE SEQUENCE [LARGE SCALE GENOMIC DNA]</scope>
    <source>
        <strain evidence="8 9">DSM 18034</strain>
    </source>
</reference>
<dbReference type="OrthoDB" id="9783686at2"/>
<dbReference type="STRING" id="1121442.SAMN02745702_01716"/>
<feature type="chain" id="PRO_5012052347" description="peptidoglycan lytic exotransglycosylase" evidence="6">
    <location>
        <begin position="21"/>
        <end position="394"/>
    </location>
</feature>
<dbReference type="InterPro" id="IPR026044">
    <property type="entry name" value="MltA"/>
</dbReference>
<dbReference type="PANTHER" id="PTHR30124:SF0">
    <property type="entry name" value="MEMBRANE-BOUND LYTIC MUREIN TRANSGLYCOSYLASE A"/>
    <property type="match status" value="1"/>
</dbReference>
<dbReference type="Gene3D" id="2.40.240.50">
    <property type="entry name" value="Barwin-like endoglucanases"/>
    <property type="match status" value="1"/>
</dbReference>
<dbReference type="AlphaFoldDB" id="A0A1T4W825"/>